<feature type="domain" description="FAD linked oxidase N-terminal" evidence="9">
    <location>
        <begin position="57"/>
        <end position="120"/>
    </location>
</feature>
<dbReference type="Proteomes" id="UP000436088">
    <property type="component" value="Unassembled WGS sequence"/>
</dbReference>
<dbReference type="SUPFAM" id="SSF56176">
    <property type="entry name" value="FAD-binding/transporter-associated domain-like"/>
    <property type="match status" value="1"/>
</dbReference>
<evidence type="ECO:0000256" key="3">
    <source>
        <dbReference type="ARBA" id="ARBA00011928"/>
    </source>
</evidence>
<dbReference type="Pfam" id="PF09265">
    <property type="entry name" value="Cytokin-bind"/>
    <property type="match status" value="1"/>
</dbReference>
<feature type="chain" id="PRO_5025477669" description="cytokinin dehydrogenase" evidence="8">
    <location>
        <begin position="21"/>
        <end position="418"/>
    </location>
</feature>
<evidence type="ECO:0000313" key="12">
    <source>
        <dbReference type="Proteomes" id="UP000436088"/>
    </source>
</evidence>
<dbReference type="InterPro" id="IPR016169">
    <property type="entry name" value="FAD-bd_PCMH_sub2"/>
</dbReference>
<comment type="caution">
    <text evidence="11">The sequence shown here is derived from an EMBL/GenBank/DDBJ whole genome shotgun (WGS) entry which is preliminary data.</text>
</comment>
<keyword evidence="8" id="KW-0732">Signal</keyword>
<dbReference type="InterPro" id="IPR016164">
    <property type="entry name" value="FAD-linked_Oxase-like_C"/>
</dbReference>
<name>A0A6A2W8S8_HIBSY</name>
<dbReference type="AlphaFoldDB" id="A0A6A2W8S8"/>
<dbReference type="GO" id="GO:0050660">
    <property type="term" value="F:flavin adenine dinucleotide binding"/>
    <property type="evidence" value="ECO:0007669"/>
    <property type="project" value="InterPro"/>
</dbReference>
<accession>A0A6A2W8S8</accession>
<organism evidence="11 12">
    <name type="scientific">Hibiscus syriacus</name>
    <name type="common">Rose of Sharon</name>
    <dbReference type="NCBI Taxonomy" id="106335"/>
    <lineage>
        <taxon>Eukaryota</taxon>
        <taxon>Viridiplantae</taxon>
        <taxon>Streptophyta</taxon>
        <taxon>Embryophyta</taxon>
        <taxon>Tracheophyta</taxon>
        <taxon>Spermatophyta</taxon>
        <taxon>Magnoliopsida</taxon>
        <taxon>eudicotyledons</taxon>
        <taxon>Gunneridae</taxon>
        <taxon>Pentapetalae</taxon>
        <taxon>rosids</taxon>
        <taxon>malvids</taxon>
        <taxon>Malvales</taxon>
        <taxon>Malvaceae</taxon>
        <taxon>Malvoideae</taxon>
        <taxon>Hibiscus</taxon>
    </lineage>
</organism>
<feature type="signal peptide" evidence="8">
    <location>
        <begin position="1"/>
        <end position="20"/>
    </location>
</feature>
<dbReference type="InterPro" id="IPR016170">
    <property type="entry name" value="Cytok_DH_C_sf"/>
</dbReference>
<evidence type="ECO:0000256" key="4">
    <source>
        <dbReference type="ARBA" id="ARBA00022630"/>
    </source>
</evidence>
<evidence type="ECO:0000259" key="9">
    <source>
        <dbReference type="Pfam" id="PF01565"/>
    </source>
</evidence>
<dbReference type="PROSITE" id="PS00862">
    <property type="entry name" value="OX2_COVAL_FAD"/>
    <property type="match status" value="1"/>
</dbReference>
<reference evidence="11" key="1">
    <citation type="submission" date="2019-09" db="EMBL/GenBank/DDBJ databases">
        <title>Draft genome information of white flower Hibiscus syriacus.</title>
        <authorList>
            <person name="Kim Y.-M."/>
        </authorList>
    </citation>
    <scope>NUCLEOTIDE SEQUENCE [LARGE SCALE GENOMIC DNA]</scope>
    <source>
        <strain evidence="11">YM2019G1</strain>
    </source>
</reference>
<comment type="similarity">
    <text evidence="2">Belongs to the oxygen-dependent FAD-linked oxidoreductase family.</text>
</comment>
<dbReference type="Gene3D" id="3.30.465.10">
    <property type="match status" value="1"/>
</dbReference>
<evidence type="ECO:0000313" key="11">
    <source>
        <dbReference type="EMBL" id="KAE8654022.1"/>
    </source>
</evidence>
<dbReference type="Gene3D" id="3.40.462.10">
    <property type="entry name" value="FAD-linked oxidases, C-terminal domain"/>
    <property type="match status" value="2"/>
</dbReference>
<dbReference type="InterPro" id="IPR006094">
    <property type="entry name" value="Oxid_FAD_bind_N"/>
</dbReference>
<protein>
    <recommendedName>
        <fullName evidence="3">cytokinin dehydrogenase</fullName>
        <ecNumber evidence="3">1.5.99.12</ecNumber>
    </recommendedName>
</protein>
<evidence type="ECO:0000256" key="2">
    <source>
        <dbReference type="ARBA" id="ARBA00005466"/>
    </source>
</evidence>
<keyword evidence="4" id="KW-0285">Flavoprotein</keyword>
<evidence type="ECO:0000259" key="10">
    <source>
        <dbReference type="Pfam" id="PF09265"/>
    </source>
</evidence>
<dbReference type="InterPro" id="IPR016167">
    <property type="entry name" value="FAD-bd_PCMH_sub1"/>
</dbReference>
<keyword evidence="6" id="KW-0560">Oxidoreductase</keyword>
<dbReference type="Pfam" id="PF01565">
    <property type="entry name" value="FAD_binding_4"/>
    <property type="match status" value="1"/>
</dbReference>
<evidence type="ECO:0000256" key="8">
    <source>
        <dbReference type="SAM" id="SignalP"/>
    </source>
</evidence>
<evidence type="ECO:0000256" key="6">
    <source>
        <dbReference type="ARBA" id="ARBA00023002"/>
    </source>
</evidence>
<dbReference type="InterPro" id="IPR015345">
    <property type="entry name" value="Cytokinin_DH_FAD/cytokin-bd"/>
</dbReference>
<comment type="catalytic activity">
    <reaction evidence="7">
        <text>N(6)-dimethylallyladenine + A + H2O = 3-methyl-2-butenal + adenine + AH2</text>
        <dbReference type="Rhea" id="RHEA:13625"/>
        <dbReference type="ChEBI" id="CHEBI:13193"/>
        <dbReference type="ChEBI" id="CHEBI:15377"/>
        <dbReference type="ChEBI" id="CHEBI:15825"/>
        <dbReference type="ChEBI" id="CHEBI:16708"/>
        <dbReference type="ChEBI" id="CHEBI:17499"/>
        <dbReference type="ChEBI" id="CHEBI:17660"/>
        <dbReference type="EC" id="1.5.99.12"/>
    </reaction>
</comment>
<feature type="domain" description="Cytokinin dehydrogenase 1 FAD/cytokinin binding" evidence="10">
    <location>
        <begin position="250"/>
        <end position="406"/>
    </location>
</feature>
<dbReference type="GO" id="GO:0019139">
    <property type="term" value="F:cytokinin dehydrogenase activity"/>
    <property type="evidence" value="ECO:0007669"/>
    <property type="project" value="UniProtKB-EC"/>
</dbReference>
<dbReference type="InterPro" id="IPR036318">
    <property type="entry name" value="FAD-bd_PCMH-like_sf"/>
</dbReference>
<evidence type="ECO:0000256" key="5">
    <source>
        <dbReference type="ARBA" id="ARBA00022827"/>
    </source>
</evidence>
<comment type="cofactor">
    <cofactor evidence="1">
        <name>FAD</name>
        <dbReference type="ChEBI" id="CHEBI:57692"/>
    </cofactor>
</comment>
<keyword evidence="12" id="KW-1185">Reference proteome</keyword>
<dbReference type="SUPFAM" id="SSF55103">
    <property type="entry name" value="FAD-linked oxidases, C-terminal domain"/>
    <property type="match status" value="1"/>
</dbReference>
<dbReference type="PANTHER" id="PTHR13878">
    <property type="entry name" value="GULONOLACTONE OXIDASE"/>
    <property type="match status" value="1"/>
</dbReference>
<dbReference type="EC" id="1.5.99.12" evidence="3"/>
<gene>
    <name evidence="11" type="ORF">F3Y22_tig00117056pilonHSYRG00693</name>
</gene>
<dbReference type="Gene3D" id="3.30.43.10">
    <property type="entry name" value="Uridine Diphospho-n-acetylenolpyruvylglucosamine Reductase, domain 2"/>
    <property type="match status" value="2"/>
</dbReference>
<evidence type="ECO:0000256" key="1">
    <source>
        <dbReference type="ARBA" id="ARBA00001974"/>
    </source>
</evidence>
<dbReference type="InterPro" id="IPR050432">
    <property type="entry name" value="FAD-linked_Oxidoreductases_BP"/>
</dbReference>
<evidence type="ECO:0000256" key="7">
    <source>
        <dbReference type="ARBA" id="ARBA00048224"/>
    </source>
</evidence>
<proteinExistence type="inferred from homology"/>
<sequence length="418" mass="46619">MENELLLTLVICSLIILIPGLPVDPMELLGIDGKLSVDQNNVEPASLDFSLLTRSQPLAVLHPDSAKDVAQVVKAAYRTNRGLPISARGHGHSINAQAQTKNGVVIQMSRSKEGSELDSGRKYPPQPRFWARESNVHELDVVTGKGELSTCSEDQNPELFHAVLGGLGPFGIITRARNSLEPAPERPGCQKFDYVEGFVIVDEGLINNRRSSFFSPRNTVKISSLVAAGGVLYCLEIAKNYHETTAETIDQSELKLRSKGLWEFPHPWLNLFIPKSKIAEFDKGVFRGILGNRTSGPILIYRMNKDKWDQWSSMVTPDEGVFYVVALLTSASDNGEVTQSSEYLTDQNRQILRYRGEAGINVKQYLPHYSPQQEWMDHFGSKGDWFCEMKMEFDPRHILATGQQIFTPTFSSSSNMAS</sequence>
<dbReference type="InterPro" id="IPR006093">
    <property type="entry name" value="Oxy_OxRdtase_FAD_BS"/>
</dbReference>
<keyword evidence="5" id="KW-0274">FAD</keyword>
<dbReference type="PANTHER" id="PTHR13878:SF102">
    <property type="entry name" value="CYTOKININ DEHYDROGENASE 5"/>
    <property type="match status" value="1"/>
</dbReference>
<dbReference type="GO" id="GO:0009690">
    <property type="term" value="P:cytokinin metabolic process"/>
    <property type="evidence" value="ECO:0007669"/>
    <property type="project" value="InterPro"/>
</dbReference>
<dbReference type="EMBL" id="VEPZ02001788">
    <property type="protein sequence ID" value="KAE8654022.1"/>
    <property type="molecule type" value="Genomic_DNA"/>
</dbReference>